<gene>
    <name evidence="1" type="ORF">B5C08_11380</name>
</gene>
<evidence type="ECO:0000313" key="2">
    <source>
        <dbReference type="Proteomes" id="UP000218335"/>
    </source>
</evidence>
<evidence type="ECO:0000313" key="1">
    <source>
        <dbReference type="EMBL" id="PCF54148.1"/>
    </source>
</evidence>
<accession>A0A2A4H287</accession>
<organism evidence="1 2">
    <name type="scientific">Staphylococcus delphini</name>
    <dbReference type="NCBI Taxonomy" id="53344"/>
    <lineage>
        <taxon>Bacteria</taxon>
        <taxon>Bacillati</taxon>
        <taxon>Bacillota</taxon>
        <taxon>Bacilli</taxon>
        <taxon>Bacillales</taxon>
        <taxon>Staphylococcaceae</taxon>
        <taxon>Staphylococcus</taxon>
        <taxon>Staphylococcus intermedius group</taxon>
    </lineage>
</organism>
<dbReference type="RefSeq" id="WP_096586315.1">
    <property type="nucleotide sequence ID" value="NZ_CP118782.1"/>
</dbReference>
<dbReference type="EMBL" id="MWUU01000018">
    <property type="protein sequence ID" value="PCF54148.1"/>
    <property type="molecule type" value="Genomic_DNA"/>
</dbReference>
<protein>
    <submittedName>
        <fullName evidence="1">Uncharacterized protein</fullName>
    </submittedName>
</protein>
<comment type="caution">
    <text evidence="1">The sequence shown here is derived from an EMBL/GenBank/DDBJ whole genome shotgun (WGS) entry which is preliminary data.</text>
</comment>
<dbReference type="Proteomes" id="UP000218335">
    <property type="component" value="Unassembled WGS sequence"/>
</dbReference>
<reference evidence="1 2" key="1">
    <citation type="journal article" date="2017" name="PLoS ONE">
        <title>Development of a real-time PCR for detection of Staphylococcus pseudintermedius using a novel automated comparison of whole-genome sequences.</title>
        <authorList>
            <person name="Verstappen K.M."/>
            <person name="Huijbregts L."/>
            <person name="Spaninks M."/>
            <person name="Wagenaar J.A."/>
            <person name="Fluit A.C."/>
            <person name="Duim B."/>
        </authorList>
    </citation>
    <scope>NUCLEOTIDE SEQUENCE [LARGE SCALE GENOMIC DNA]</scope>
    <source>
        <strain evidence="1 2">215070706401-1</strain>
    </source>
</reference>
<dbReference type="AlphaFoldDB" id="A0A2A4H287"/>
<proteinExistence type="predicted"/>
<sequence>MWLITAAIALLITVVIVQHTVIIKLKNKRYIPSGGLADRPDFNHIKMERYFYPKSLAKPEKERGTRMPPGKELYLEKHGERGSNEMIKKAIEKPREVEYIEFNGYENFEEVCEFVGCRYTGISLQINRYGKEVIDIPGKGKVPVGSIFYRYLDPEFTHLKNHDTEDYVYDVTSKDKFFHIYE</sequence>
<name>A0A2A4H287_9STAP</name>